<evidence type="ECO:0000256" key="1">
    <source>
        <dbReference type="ARBA" id="ARBA00001968"/>
    </source>
</evidence>
<proteinExistence type="inferred from homology"/>
<accession>A0AA88E6F8</accession>
<feature type="compositionally biased region" description="Basic and acidic residues" evidence="8">
    <location>
        <begin position="1"/>
        <end position="16"/>
    </location>
</feature>
<dbReference type="GO" id="GO:0046872">
    <property type="term" value="F:metal ion binding"/>
    <property type="evidence" value="ECO:0007669"/>
    <property type="project" value="UniProtKB-KW"/>
</dbReference>
<evidence type="ECO:0000256" key="6">
    <source>
        <dbReference type="ARBA" id="ARBA00022801"/>
    </source>
</evidence>
<feature type="domain" description="DDE Tnp4" evidence="9">
    <location>
        <begin position="145"/>
        <end position="246"/>
    </location>
</feature>
<keyword evidence="4" id="KW-0540">Nuclease</keyword>
<evidence type="ECO:0000313" key="11">
    <source>
        <dbReference type="Proteomes" id="UP001187192"/>
    </source>
</evidence>
<name>A0AA88E6F8_FICCA</name>
<dbReference type="GO" id="GO:0004518">
    <property type="term" value="F:nuclease activity"/>
    <property type="evidence" value="ECO:0007669"/>
    <property type="project" value="UniProtKB-KW"/>
</dbReference>
<comment type="similarity">
    <text evidence="3">Belongs to the HARBI1 family.</text>
</comment>
<evidence type="ECO:0000256" key="3">
    <source>
        <dbReference type="ARBA" id="ARBA00006958"/>
    </source>
</evidence>
<dbReference type="GO" id="GO:0005634">
    <property type="term" value="C:nucleus"/>
    <property type="evidence" value="ECO:0007669"/>
    <property type="project" value="UniProtKB-SubCell"/>
</dbReference>
<keyword evidence="7" id="KW-0539">Nucleus</keyword>
<dbReference type="GO" id="GO:0016787">
    <property type="term" value="F:hydrolase activity"/>
    <property type="evidence" value="ECO:0007669"/>
    <property type="project" value="UniProtKB-KW"/>
</dbReference>
<evidence type="ECO:0000259" key="9">
    <source>
        <dbReference type="Pfam" id="PF13359"/>
    </source>
</evidence>
<evidence type="ECO:0000256" key="7">
    <source>
        <dbReference type="ARBA" id="ARBA00023242"/>
    </source>
</evidence>
<dbReference type="PANTHER" id="PTHR22930:SF259">
    <property type="entry name" value="OS08G0106900 PROTEIN"/>
    <property type="match status" value="1"/>
</dbReference>
<dbReference type="InterPro" id="IPR027806">
    <property type="entry name" value="HARBI1_dom"/>
</dbReference>
<comment type="caution">
    <text evidence="10">The sequence shown here is derived from an EMBL/GenBank/DDBJ whole genome shotgun (WGS) entry which is preliminary data.</text>
</comment>
<sequence>MNDRGSAHHRESDNHGSENGQRNVPAMAAMSVFAYRTWRRSMRMDPVPMHNSSLTGQMRVHEILNGHPHIIQVDEQLFIFFIYLCPRRHNPTSLLLIPTLERNNVEVVLCSVIGHLFVERRVHKDTRLHIGSTIDSRARGYIEVIDGTHIPCVPPSENADAWINRKGFHSQNILAACSFYMKFTYMLTGYEGSCHDARMLGEAITFKGFPIPPPGKFYLVDSGYANKDCFLSPYRRETYHLPEYRKKRDGLGNRKEVGDPLHEDYAGNCMPVSENVDVNADDEVDDVAFGTGPSTGPQHHDTRRDAMNMLRDMMADDMRDRFQ</sequence>
<evidence type="ECO:0000313" key="10">
    <source>
        <dbReference type="EMBL" id="GMN68543.1"/>
    </source>
</evidence>
<dbReference type="EMBL" id="BTGU01000638">
    <property type="protein sequence ID" value="GMN68543.1"/>
    <property type="molecule type" value="Genomic_DNA"/>
</dbReference>
<comment type="cofactor">
    <cofactor evidence="1">
        <name>a divalent metal cation</name>
        <dbReference type="ChEBI" id="CHEBI:60240"/>
    </cofactor>
</comment>
<evidence type="ECO:0000256" key="5">
    <source>
        <dbReference type="ARBA" id="ARBA00022723"/>
    </source>
</evidence>
<comment type="subcellular location">
    <subcellularLocation>
        <location evidence="2">Nucleus</location>
    </subcellularLocation>
</comment>
<keyword evidence="6" id="KW-0378">Hydrolase</keyword>
<keyword evidence="11" id="KW-1185">Reference proteome</keyword>
<keyword evidence="5" id="KW-0479">Metal-binding</keyword>
<evidence type="ECO:0000256" key="2">
    <source>
        <dbReference type="ARBA" id="ARBA00004123"/>
    </source>
</evidence>
<protein>
    <recommendedName>
        <fullName evidence="9">DDE Tnp4 domain-containing protein</fullName>
    </recommendedName>
</protein>
<evidence type="ECO:0000256" key="4">
    <source>
        <dbReference type="ARBA" id="ARBA00022722"/>
    </source>
</evidence>
<dbReference type="InterPro" id="IPR045249">
    <property type="entry name" value="HARBI1-like"/>
</dbReference>
<evidence type="ECO:0000256" key="8">
    <source>
        <dbReference type="SAM" id="MobiDB-lite"/>
    </source>
</evidence>
<dbReference type="Pfam" id="PF13359">
    <property type="entry name" value="DDE_Tnp_4"/>
    <property type="match status" value="1"/>
</dbReference>
<dbReference type="Proteomes" id="UP001187192">
    <property type="component" value="Unassembled WGS sequence"/>
</dbReference>
<dbReference type="AlphaFoldDB" id="A0AA88E6F8"/>
<reference evidence="10" key="1">
    <citation type="submission" date="2023-07" db="EMBL/GenBank/DDBJ databases">
        <title>draft genome sequence of fig (Ficus carica).</title>
        <authorList>
            <person name="Takahashi T."/>
            <person name="Nishimura K."/>
        </authorList>
    </citation>
    <scope>NUCLEOTIDE SEQUENCE</scope>
</reference>
<feature type="region of interest" description="Disordered" evidence="8">
    <location>
        <begin position="1"/>
        <end position="23"/>
    </location>
</feature>
<dbReference type="PANTHER" id="PTHR22930">
    <property type="match status" value="1"/>
</dbReference>
<gene>
    <name evidence="10" type="ORF">TIFTF001_037593</name>
</gene>
<organism evidence="10 11">
    <name type="scientific">Ficus carica</name>
    <name type="common">Common fig</name>
    <dbReference type="NCBI Taxonomy" id="3494"/>
    <lineage>
        <taxon>Eukaryota</taxon>
        <taxon>Viridiplantae</taxon>
        <taxon>Streptophyta</taxon>
        <taxon>Embryophyta</taxon>
        <taxon>Tracheophyta</taxon>
        <taxon>Spermatophyta</taxon>
        <taxon>Magnoliopsida</taxon>
        <taxon>eudicotyledons</taxon>
        <taxon>Gunneridae</taxon>
        <taxon>Pentapetalae</taxon>
        <taxon>rosids</taxon>
        <taxon>fabids</taxon>
        <taxon>Rosales</taxon>
        <taxon>Moraceae</taxon>
        <taxon>Ficeae</taxon>
        <taxon>Ficus</taxon>
    </lineage>
</organism>